<feature type="domain" description="PAS" evidence="16">
    <location>
        <begin position="367"/>
        <end position="411"/>
    </location>
</feature>
<comment type="caution">
    <text evidence="18">The sequence shown here is derived from an EMBL/GenBank/DDBJ whole genome shotgun (WGS) entry which is preliminary data.</text>
</comment>
<comment type="catalytic activity">
    <reaction evidence="1">
        <text>ATP + protein L-histidine = ADP + protein N-phospho-L-histidine.</text>
        <dbReference type="EC" id="2.7.13.3"/>
    </reaction>
</comment>
<evidence type="ECO:0000256" key="1">
    <source>
        <dbReference type="ARBA" id="ARBA00000085"/>
    </source>
</evidence>
<evidence type="ECO:0000256" key="4">
    <source>
        <dbReference type="ARBA" id="ARBA00012438"/>
    </source>
</evidence>
<dbReference type="PROSITE" id="PS50113">
    <property type="entry name" value="PAC"/>
    <property type="match status" value="1"/>
</dbReference>
<dbReference type="NCBIfam" id="TIGR00229">
    <property type="entry name" value="sensory_box"/>
    <property type="match status" value="1"/>
</dbReference>
<dbReference type="CDD" id="cd00075">
    <property type="entry name" value="HATPase"/>
    <property type="match status" value="1"/>
</dbReference>
<evidence type="ECO:0000256" key="3">
    <source>
        <dbReference type="ARBA" id="ARBA00004651"/>
    </source>
</evidence>
<feature type="region of interest" description="Disordered" evidence="13">
    <location>
        <begin position="1"/>
        <end position="31"/>
    </location>
</feature>
<dbReference type="InterPro" id="IPR005467">
    <property type="entry name" value="His_kinase_dom"/>
</dbReference>
<dbReference type="InterPro" id="IPR003661">
    <property type="entry name" value="HisK_dim/P_dom"/>
</dbReference>
<dbReference type="GO" id="GO:0005886">
    <property type="term" value="C:plasma membrane"/>
    <property type="evidence" value="ECO:0007669"/>
    <property type="project" value="UniProtKB-SubCell"/>
</dbReference>
<feature type="transmembrane region" description="Helical" evidence="14">
    <location>
        <begin position="255"/>
        <end position="275"/>
    </location>
</feature>
<dbReference type="Gene3D" id="3.30.450.20">
    <property type="entry name" value="PAS domain"/>
    <property type="match status" value="2"/>
</dbReference>
<keyword evidence="12 14" id="KW-0472">Membrane</keyword>
<dbReference type="Pfam" id="PF02518">
    <property type="entry name" value="HATPase_c"/>
    <property type="match status" value="1"/>
</dbReference>
<dbReference type="InterPro" id="IPR035965">
    <property type="entry name" value="PAS-like_dom_sf"/>
</dbReference>
<accession>A0A3N0DVR5</accession>
<keyword evidence="7" id="KW-0808">Transferase</keyword>
<dbReference type="SMART" id="SM00388">
    <property type="entry name" value="HisKA"/>
    <property type="match status" value="1"/>
</dbReference>
<dbReference type="EMBL" id="RJSG01000002">
    <property type="protein sequence ID" value="RNL79694.1"/>
    <property type="molecule type" value="Genomic_DNA"/>
</dbReference>
<evidence type="ECO:0000256" key="2">
    <source>
        <dbReference type="ARBA" id="ARBA00001968"/>
    </source>
</evidence>
<dbReference type="Proteomes" id="UP000277094">
    <property type="component" value="Unassembled WGS sequence"/>
</dbReference>
<dbReference type="InterPro" id="IPR013656">
    <property type="entry name" value="PAS_4"/>
</dbReference>
<dbReference type="InterPro" id="IPR013767">
    <property type="entry name" value="PAS_fold"/>
</dbReference>
<evidence type="ECO:0000313" key="19">
    <source>
        <dbReference type="Proteomes" id="UP000277094"/>
    </source>
</evidence>
<dbReference type="SMART" id="SM00387">
    <property type="entry name" value="HATPase_c"/>
    <property type="match status" value="1"/>
</dbReference>
<dbReference type="Pfam" id="PF08448">
    <property type="entry name" value="PAS_4"/>
    <property type="match status" value="1"/>
</dbReference>
<evidence type="ECO:0000256" key="14">
    <source>
        <dbReference type="SAM" id="Phobius"/>
    </source>
</evidence>
<dbReference type="EC" id="2.7.13.3" evidence="4"/>
<evidence type="ECO:0000259" key="15">
    <source>
        <dbReference type="PROSITE" id="PS50109"/>
    </source>
</evidence>
<dbReference type="SUPFAM" id="SSF55874">
    <property type="entry name" value="ATPase domain of HSP90 chaperone/DNA topoisomerase II/histidine kinase"/>
    <property type="match status" value="1"/>
</dbReference>
<dbReference type="PANTHER" id="PTHR43711">
    <property type="entry name" value="TWO-COMPONENT HISTIDINE KINASE"/>
    <property type="match status" value="1"/>
</dbReference>
<evidence type="ECO:0000256" key="9">
    <source>
        <dbReference type="ARBA" id="ARBA00022777"/>
    </source>
</evidence>
<organism evidence="18 19">
    <name type="scientific">Nocardioides marmorisolisilvae</name>
    <dbReference type="NCBI Taxonomy" id="1542737"/>
    <lineage>
        <taxon>Bacteria</taxon>
        <taxon>Bacillati</taxon>
        <taxon>Actinomycetota</taxon>
        <taxon>Actinomycetes</taxon>
        <taxon>Propionibacteriales</taxon>
        <taxon>Nocardioidaceae</taxon>
        <taxon>Nocardioides</taxon>
    </lineage>
</organism>
<evidence type="ECO:0000256" key="8">
    <source>
        <dbReference type="ARBA" id="ARBA00022692"/>
    </source>
</evidence>
<name>A0A3N0DVR5_9ACTN</name>
<dbReference type="Pfam" id="PF00989">
    <property type="entry name" value="PAS"/>
    <property type="match status" value="1"/>
</dbReference>
<proteinExistence type="predicted"/>
<keyword evidence="9" id="KW-0418">Kinase</keyword>
<feature type="domain" description="Histidine kinase" evidence="15">
    <location>
        <begin position="646"/>
        <end position="870"/>
    </location>
</feature>
<evidence type="ECO:0000259" key="16">
    <source>
        <dbReference type="PROSITE" id="PS50112"/>
    </source>
</evidence>
<dbReference type="GO" id="GO:0006355">
    <property type="term" value="P:regulation of DNA-templated transcription"/>
    <property type="evidence" value="ECO:0007669"/>
    <property type="project" value="InterPro"/>
</dbReference>
<dbReference type="OrthoDB" id="3272969at2"/>
<keyword evidence="5" id="KW-1003">Cell membrane</keyword>
<dbReference type="InterPro" id="IPR036890">
    <property type="entry name" value="HATPase_C_sf"/>
</dbReference>
<dbReference type="PANTHER" id="PTHR43711:SF1">
    <property type="entry name" value="HISTIDINE KINASE 1"/>
    <property type="match status" value="1"/>
</dbReference>
<feature type="domain" description="PAC" evidence="17">
    <location>
        <begin position="569"/>
        <end position="621"/>
    </location>
</feature>
<dbReference type="CDD" id="cd00130">
    <property type="entry name" value="PAS"/>
    <property type="match status" value="2"/>
</dbReference>
<dbReference type="CDD" id="cd00082">
    <property type="entry name" value="HisKA"/>
    <property type="match status" value="1"/>
</dbReference>
<dbReference type="AlphaFoldDB" id="A0A3N0DVR5"/>
<sequence>MSPGRGELARQRLVHPSRHQLARDQHDPARAPAVLGELDPEVVDEELADAFGDERHASRLPRRDLSLRQNQRVERLGRSLAAPAQRPAPLAALALAATLAAGLLGIAITHHAQVTAAWWPAAGVGVVAMLLVPARIWTPMLLGLTAMYLLANLIGGRPLDSAALLALSDGVETFIVANAIRWRMGRQMRTVSDLGWLLVISAVGAGVAALGIAITAATTLDGPFWHTLGATTSSHWASVIMFAPLGLLPPRRGRLPIGQLVVQGALLLGSVLVAFGPDQRLTVGFAPLPFLIWAGVSFGPRVVAFEQLAVAALVTSATLADWGPFADPDEKGSQLAQLYLICLALTGLPLALAVRQQKLATTAARLEKQRTEAVVESSTTPIVVTDEEGTILSINPATTLLTGFTAEDLVGVPFWAKLLPRQNWEYVQSRYTGQDALAEHGEGVLLTASGGERLVTYSTGVIRNPVRGAYNLVVTINDVTGERASTHLLQHLLRSATTVAIVTTDRTGAITLVNAGAESMLRIPVGTGTEHRFLEFLDPAEVAARMEEYGETDGFAAVVAEVAAEGVSHTSDWTWVVPDGFTVQVSVTTSLVADSAGRPIGYLFVARDVTETRRNQELLQRALDREESVVDNLRALDTAKDDFVSTVSHELRTPLASIIGSTELLEDGLAGELNPQQRQLLEVIDRNSERLLALANDLLLLAAHENTGGNGEAVPVDLRDVVMASYASVAPMLARRDLAVHTDLPTDPVTVLGDAGYLERAITNLLTNAIKFTPDGGRISTHVGLVEYGPQAGTSCFLSITDTGIGIPADELENVFVRFFRSSNVRADAIQGTGLGLAIVRSIVESHRGRIDVQSDPGQGTTFTVTLPLA</sequence>
<feature type="transmembrane region" description="Helical" evidence="14">
    <location>
        <begin position="194"/>
        <end position="218"/>
    </location>
</feature>
<comment type="cofactor">
    <cofactor evidence="2">
        <name>a divalent metal cation</name>
        <dbReference type="ChEBI" id="CHEBI:60240"/>
    </cofactor>
</comment>
<dbReference type="InterPro" id="IPR000700">
    <property type="entry name" value="PAS-assoc_C"/>
</dbReference>
<keyword evidence="6" id="KW-0597">Phosphoprotein</keyword>
<dbReference type="InterPro" id="IPR007895">
    <property type="entry name" value="MASE1"/>
</dbReference>
<feature type="transmembrane region" description="Helical" evidence="14">
    <location>
        <begin position="88"/>
        <end position="110"/>
    </location>
</feature>
<evidence type="ECO:0000256" key="6">
    <source>
        <dbReference type="ARBA" id="ARBA00022553"/>
    </source>
</evidence>
<dbReference type="SMART" id="SM00091">
    <property type="entry name" value="PAS"/>
    <property type="match status" value="2"/>
</dbReference>
<dbReference type="PROSITE" id="PS50109">
    <property type="entry name" value="HIS_KIN"/>
    <property type="match status" value="1"/>
</dbReference>
<keyword evidence="8 14" id="KW-0812">Transmembrane</keyword>
<comment type="subcellular location">
    <subcellularLocation>
        <location evidence="3">Cell membrane</location>
        <topology evidence="3">Multi-pass membrane protein</topology>
    </subcellularLocation>
</comment>
<protein>
    <recommendedName>
        <fullName evidence="4">histidine kinase</fullName>
        <ecNumber evidence="4">2.7.13.3</ecNumber>
    </recommendedName>
</protein>
<dbReference type="InterPro" id="IPR000014">
    <property type="entry name" value="PAS"/>
</dbReference>
<evidence type="ECO:0000256" key="7">
    <source>
        <dbReference type="ARBA" id="ARBA00022679"/>
    </source>
</evidence>
<gene>
    <name evidence="18" type="ORF">EFL95_12085</name>
</gene>
<dbReference type="InterPro" id="IPR036097">
    <property type="entry name" value="HisK_dim/P_sf"/>
</dbReference>
<keyword evidence="19" id="KW-1185">Reference proteome</keyword>
<feature type="transmembrane region" description="Helical" evidence="14">
    <location>
        <begin position="224"/>
        <end position="248"/>
    </location>
</feature>
<evidence type="ECO:0000259" key="17">
    <source>
        <dbReference type="PROSITE" id="PS50113"/>
    </source>
</evidence>
<dbReference type="InterPro" id="IPR004358">
    <property type="entry name" value="Sig_transdc_His_kin-like_C"/>
</dbReference>
<evidence type="ECO:0000256" key="12">
    <source>
        <dbReference type="ARBA" id="ARBA00023136"/>
    </source>
</evidence>
<evidence type="ECO:0000313" key="18">
    <source>
        <dbReference type="EMBL" id="RNL79694.1"/>
    </source>
</evidence>
<dbReference type="Pfam" id="PF00512">
    <property type="entry name" value="HisKA"/>
    <property type="match status" value="1"/>
</dbReference>
<dbReference type="Gene3D" id="3.30.565.10">
    <property type="entry name" value="Histidine kinase-like ATPase, C-terminal domain"/>
    <property type="match status" value="1"/>
</dbReference>
<dbReference type="PROSITE" id="PS50112">
    <property type="entry name" value="PAS"/>
    <property type="match status" value="1"/>
</dbReference>
<evidence type="ECO:0000256" key="10">
    <source>
        <dbReference type="ARBA" id="ARBA00022989"/>
    </source>
</evidence>
<reference evidence="18 19" key="1">
    <citation type="submission" date="2018-11" db="EMBL/GenBank/DDBJ databases">
        <authorList>
            <person name="Li F."/>
        </authorList>
    </citation>
    <scope>NUCLEOTIDE SEQUENCE [LARGE SCALE GENOMIC DNA]</scope>
    <source>
        <strain evidence="18 19">KIS18-7</strain>
    </source>
</reference>
<dbReference type="SUPFAM" id="SSF47384">
    <property type="entry name" value="Homodimeric domain of signal transducing histidine kinase"/>
    <property type="match status" value="1"/>
</dbReference>
<dbReference type="InterPro" id="IPR003594">
    <property type="entry name" value="HATPase_dom"/>
</dbReference>
<evidence type="ECO:0000256" key="11">
    <source>
        <dbReference type="ARBA" id="ARBA00023012"/>
    </source>
</evidence>
<keyword evidence="11" id="KW-0902">Two-component regulatory system</keyword>
<keyword evidence="10 14" id="KW-1133">Transmembrane helix</keyword>
<dbReference type="Gene3D" id="1.10.287.130">
    <property type="match status" value="1"/>
</dbReference>
<dbReference type="GO" id="GO:0005509">
    <property type="term" value="F:calcium ion binding"/>
    <property type="evidence" value="ECO:0007669"/>
    <property type="project" value="UniProtKB-ARBA"/>
</dbReference>
<dbReference type="FunFam" id="1.10.287.130:FF:000001">
    <property type="entry name" value="Two-component sensor histidine kinase"/>
    <property type="match status" value="1"/>
</dbReference>
<dbReference type="SUPFAM" id="SSF55785">
    <property type="entry name" value="PYP-like sensor domain (PAS domain)"/>
    <property type="match status" value="2"/>
</dbReference>
<evidence type="ECO:0000256" key="5">
    <source>
        <dbReference type="ARBA" id="ARBA00022475"/>
    </source>
</evidence>
<dbReference type="Pfam" id="PF05231">
    <property type="entry name" value="MASE1"/>
    <property type="match status" value="1"/>
</dbReference>
<evidence type="ECO:0000256" key="13">
    <source>
        <dbReference type="SAM" id="MobiDB-lite"/>
    </source>
</evidence>
<feature type="transmembrane region" description="Helical" evidence="14">
    <location>
        <begin position="116"/>
        <end position="132"/>
    </location>
</feature>
<dbReference type="GO" id="GO:0000155">
    <property type="term" value="F:phosphorelay sensor kinase activity"/>
    <property type="evidence" value="ECO:0007669"/>
    <property type="project" value="InterPro"/>
</dbReference>
<dbReference type="PRINTS" id="PR00344">
    <property type="entry name" value="BCTRLSENSOR"/>
</dbReference>
<dbReference type="InterPro" id="IPR050736">
    <property type="entry name" value="Sensor_HK_Regulatory"/>
</dbReference>
<dbReference type="FunFam" id="3.30.565.10:FF:000006">
    <property type="entry name" value="Sensor histidine kinase WalK"/>
    <property type="match status" value="1"/>
</dbReference>